<evidence type="ECO:0000313" key="1">
    <source>
        <dbReference type="EMBL" id="KAI4365924.1"/>
    </source>
</evidence>
<dbReference type="EMBL" id="CM042885">
    <property type="protein sequence ID" value="KAI4365924.1"/>
    <property type="molecule type" value="Genomic_DNA"/>
</dbReference>
<comment type="caution">
    <text evidence="1">The sequence shown here is derived from an EMBL/GenBank/DDBJ whole genome shotgun (WGS) entry which is preliminary data.</text>
</comment>
<reference evidence="2" key="1">
    <citation type="journal article" date="2023" name="Front. Plant Sci.">
        <title>Chromosomal-level genome assembly of Melastoma candidum provides insights into trichome evolution.</title>
        <authorList>
            <person name="Zhong Y."/>
            <person name="Wu W."/>
            <person name="Sun C."/>
            <person name="Zou P."/>
            <person name="Liu Y."/>
            <person name="Dai S."/>
            <person name="Zhou R."/>
        </authorList>
    </citation>
    <scope>NUCLEOTIDE SEQUENCE [LARGE SCALE GENOMIC DNA]</scope>
</reference>
<name>A0ACB9QH94_9MYRT</name>
<sequence length="142" mass="16534">MCTKLRWCRSWSVTPKMRPCMEIFLAKYVDDPKNFFAVSSYFCQWGSIHTPPSLEERGLVNRRMRTQVNRSLGQGMDIIETGEPDAFKLHLMEYDNTICRLMMKNCSTKTKMKFLRYEQSSQCKSMRDSSISYASAATKLEA</sequence>
<organism evidence="1 2">
    <name type="scientific">Melastoma candidum</name>
    <dbReference type="NCBI Taxonomy" id="119954"/>
    <lineage>
        <taxon>Eukaryota</taxon>
        <taxon>Viridiplantae</taxon>
        <taxon>Streptophyta</taxon>
        <taxon>Embryophyta</taxon>
        <taxon>Tracheophyta</taxon>
        <taxon>Spermatophyta</taxon>
        <taxon>Magnoliopsida</taxon>
        <taxon>eudicotyledons</taxon>
        <taxon>Gunneridae</taxon>
        <taxon>Pentapetalae</taxon>
        <taxon>rosids</taxon>
        <taxon>malvids</taxon>
        <taxon>Myrtales</taxon>
        <taxon>Melastomataceae</taxon>
        <taxon>Melastomatoideae</taxon>
        <taxon>Melastomateae</taxon>
        <taxon>Melastoma</taxon>
    </lineage>
</organism>
<evidence type="ECO:0000313" key="2">
    <source>
        <dbReference type="Proteomes" id="UP001057402"/>
    </source>
</evidence>
<protein>
    <submittedName>
        <fullName evidence="1">Uncharacterized protein</fullName>
    </submittedName>
</protein>
<dbReference type="Proteomes" id="UP001057402">
    <property type="component" value="Chromosome 6"/>
</dbReference>
<accession>A0ACB9QH94</accession>
<proteinExistence type="predicted"/>
<gene>
    <name evidence="1" type="ORF">MLD38_021862</name>
</gene>
<keyword evidence="2" id="KW-1185">Reference proteome</keyword>